<feature type="repeat" description="WD" evidence="3">
    <location>
        <begin position="1191"/>
        <end position="1232"/>
    </location>
</feature>
<evidence type="ECO:0000256" key="3">
    <source>
        <dbReference type="PROSITE-ProRule" id="PRU00221"/>
    </source>
</evidence>
<feature type="repeat" description="WD" evidence="3">
    <location>
        <begin position="982"/>
        <end position="1023"/>
    </location>
</feature>
<feature type="coiled-coil region" evidence="4">
    <location>
        <begin position="633"/>
        <end position="660"/>
    </location>
</feature>
<dbReference type="InterPro" id="IPR020472">
    <property type="entry name" value="WD40_PAC1"/>
</dbReference>
<feature type="repeat" description="WD" evidence="3">
    <location>
        <begin position="1281"/>
        <end position="1322"/>
    </location>
</feature>
<dbReference type="Gene3D" id="3.40.50.10140">
    <property type="entry name" value="Toll/interleukin-1 receptor homology (TIR) domain"/>
    <property type="match status" value="1"/>
</dbReference>
<accession>A0A1H8KGF5</accession>
<dbReference type="InterPro" id="IPR001680">
    <property type="entry name" value="WD40_rpt"/>
</dbReference>
<dbReference type="Proteomes" id="UP000183898">
    <property type="component" value="Unassembled WGS sequence"/>
</dbReference>
<name>A0A1H8KGF5_9PROT</name>
<reference evidence="7 8" key="1">
    <citation type="submission" date="2016-10" db="EMBL/GenBank/DDBJ databases">
        <authorList>
            <person name="de Groot N.N."/>
        </authorList>
    </citation>
    <scope>NUCLEOTIDE SEQUENCE [LARGE SCALE GENOMIC DNA]</scope>
    <source>
        <strain evidence="7 8">Nl18</strain>
    </source>
</reference>
<feature type="repeat" description="WD" evidence="3">
    <location>
        <begin position="1024"/>
        <end position="1065"/>
    </location>
</feature>
<proteinExistence type="predicted"/>
<dbReference type="InterPro" id="IPR000157">
    <property type="entry name" value="TIR_dom"/>
</dbReference>
<evidence type="ECO:0000256" key="1">
    <source>
        <dbReference type="ARBA" id="ARBA00022574"/>
    </source>
</evidence>
<dbReference type="RefSeq" id="WP_074747004.1">
    <property type="nucleotide sequence ID" value="NZ_FOCT01000008.1"/>
</dbReference>
<dbReference type="PROSITE" id="PS00678">
    <property type="entry name" value="WD_REPEATS_1"/>
    <property type="match status" value="13"/>
</dbReference>
<dbReference type="Pfam" id="PF20703">
    <property type="entry name" value="nSTAND1"/>
    <property type="match status" value="1"/>
</dbReference>
<evidence type="ECO:0000259" key="6">
    <source>
        <dbReference type="PROSITE" id="PS50104"/>
    </source>
</evidence>
<dbReference type="InterPro" id="IPR015943">
    <property type="entry name" value="WD40/YVTN_repeat-like_dom_sf"/>
</dbReference>
<dbReference type="InterPro" id="IPR050349">
    <property type="entry name" value="WD_LIS1/nudF_dynein_reg"/>
</dbReference>
<dbReference type="SUPFAM" id="SSF50978">
    <property type="entry name" value="WD40 repeat-like"/>
    <property type="match status" value="2"/>
</dbReference>
<dbReference type="PANTHER" id="PTHR44129">
    <property type="entry name" value="WD REPEAT-CONTAINING PROTEIN POP1"/>
    <property type="match status" value="1"/>
</dbReference>
<dbReference type="Pfam" id="PF00400">
    <property type="entry name" value="WD40"/>
    <property type="match status" value="16"/>
</dbReference>
<dbReference type="InterPro" id="IPR049052">
    <property type="entry name" value="nSTAND1"/>
</dbReference>
<feature type="repeat" description="WD" evidence="3">
    <location>
        <begin position="814"/>
        <end position="855"/>
    </location>
</feature>
<evidence type="ECO:0000313" key="8">
    <source>
        <dbReference type="Proteomes" id="UP000183898"/>
    </source>
</evidence>
<sequence length="1553" mass="172119">MSLIFLSHSSVDELEAVALKHWLLDNGWDDVFLDLDPVRGLKAGERWQEALRRAADHCEAVIFIISPAWAKSKWCLTEFLLAKSLNKLIFGVVVKETPLGELPTELTSEYQLTYLIGKGSTEAIHFVHHERPADVSFLANGLGRLRLGLQTAGLSASFFPWPPKGDEARSPYRGFEPLDKEDAAVFFGRDVEILQGLDKLRGMRASGDEALFVILGPSGAGKSSFLRAGLLPRLKRDARHFHPLEVIRPERSPLFGERGLAHAISQANDDLGLKPTNRGEVKIALGESAHRLAQLLHNIQCAARHQLLGLPDNAPPPTLILPVDQAEELFNADATEEARRFLELLGNVLRASLSDRGGSPSLIVAFTIRSDRYEPLQTASELTGLKTVVFDALKPMPRAQFKEVITGPAERSTRSAKRLEVKADLVQQLLADCDQGADTLPLLSLTLSHLYRDYGKDGDLRLDEYQSMGGISNVIQTEIDSILAFDPETRKAQLEILHAAFIPWLAAINLENNQPMRRRARKSDLPSNSLVLIQALVEKRLLLSDMRDGEQVFEVAHESLLRQWDKLAEWLREEGDDLKDAVRLEQAASAWSTSGKKIDWLVEGERLAIFEAVAAKPGYRRRLELTSEFLLCSRQRETQRREAEERYRQAELLAAQERQAAAEESKKKAQIALAASNFREAQWYYQNNNIRYALAYLAHAVRLNPEGTASRTLLVNLLQQRSWFLPVGEPMRHEDTVWIAQFSPHGTKVVSVSLDDKAQLWNAKTGKPVGEPMRHEDTVWIAQFSLDGTKVVTASKDKTARLWDAKTAKPLGEAMRHEDTVWIAQFSLDGTKVVTASDDKTARLWDAKTGKPLGEPMRHEGEVRFVQFSPDGTRVVTASKDNTARLWDAKTGQPLGEAMRHEDGVNSAHFSPDGTRVVTASKDNIARLWDAKTGKPLGEPMRHEGEVRFVQFSPDGTRVVTASPHNTARLWDAKTGQPLGEAMRHEDGVNSAHFSPDGTKVVTASWDRTVRLWDAKTGQPLGEAMRHEDGVNSAHFSPDGTRVVTASKDNTARLWDAKTGQPLGEAMEHEDKVTSAQFSPDGTKVVTVSEDHTVRLWDAKTGKLVGETMEHEGDVISEFSPDGTKVVIASMDKTAHLSDIKTGKPVGETMEHEDKVTSAQFSPDGTKVMTVSEDHTARLWDAKTGQPLGEAMRHEDGVNSAHFSPDGTRVVTASWDNTARLWDAQTGRPLGEVMRHESWVISARFSPDGKKVVTASVELTSSGDNTARLWDAQTGRPLGEVMRHAFPVQSAQFSPHGTKVVSASLDGKAQLWNAKTGKPVGKAMRHNNAISSAQFSPDGTKVVTGSWDRTARLWDAKTGKPVGEAMRHEGWVNSAQFSPDGTKVVTVSEDHTARLWDGKTGKPVSEAMRHEGWVNSAQFSPDGNKVLTASKDKTTRVWDISVVVSNNKDLLSALAEAIGGKQLNELGAIEPLEDQIGQINKLREQTANAPLGEPTAESFIRWFFSDPWTRVISPFSRLTVPEYIQQQIDANRRDQVEQEFPGHPLLRQRHAKD</sequence>
<dbReference type="InterPro" id="IPR035897">
    <property type="entry name" value="Toll_tir_struct_dom_sf"/>
</dbReference>
<feature type="repeat" description="WD" evidence="3">
    <location>
        <begin position="1407"/>
        <end position="1441"/>
    </location>
</feature>
<feature type="repeat" description="WD" evidence="3">
    <location>
        <begin position="1365"/>
        <end position="1406"/>
    </location>
</feature>
<dbReference type="InterPro" id="IPR019775">
    <property type="entry name" value="WD40_repeat_CS"/>
</dbReference>
<feature type="repeat" description="WD" evidence="3">
    <location>
        <begin position="1233"/>
        <end position="1280"/>
    </location>
</feature>
<dbReference type="PRINTS" id="PR00320">
    <property type="entry name" value="GPROTEINBRPT"/>
</dbReference>
<feature type="repeat" description="WD" evidence="3">
    <location>
        <begin position="856"/>
        <end position="897"/>
    </location>
</feature>
<keyword evidence="1 3" id="KW-0853">WD repeat</keyword>
<feature type="repeat" description="WD" evidence="3">
    <location>
        <begin position="1066"/>
        <end position="1107"/>
    </location>
</feature>
<feature type="repeat" description="WD" evidence="3">
    <location>
        <begin position="898"/>
        <end position="939"/>
    </location>
</feature>
<feature type="region of interest" description="Disordered" evidence="5">
    <location>
        <begin position="1532"/>
        <end position="1553"/>
    </location>
</feature>
<dbReference type="InterPro" id="IPR036322">
    <property type="entry name" value="WD40_repeat_dom_sf"/>
</dbReference>
<evidence type="ECO:0000256" key="2">
    <source>
        <dbReference type="ARBA" id="ARBA00022737"/>
    </source>
</evidence>
<dbReference type="GO" id="GO:0007165">
    <property type="term" value="P:signal transduction"/>
    <property type="evidence" value="ECO:0007669"/>
    <property type="project" value="InterPro"/>
</dbReference>
<dbReference type="SUPFAM" id="SSF50998">
    <property type="entry name" value="Quinoprotein alcohol dehydrogenase-like"/>
    <property type="match status" value="1"/>
</dbReference>
<dbReference type="Gene3D" id="2.130.10.10">
    <property type="entry name" value="YVTN repeat-like/Quinoprotein amine dehydrogenase"/>
    <property type="match status" value="6"/>
</dbReference>
<dbReference type="SMART" id="SM00320">
    <property type="entry name" value="WD40"/>
    <property type="match status" value="17"/>
</dbReference>
<keyword evidence="4" id="KW-0175">Coiled coil</keyword>
<dbReference type="EMBL" id="FOCT01000008">
    <property type="protein sequence ID" value="SEN91656.1"/>
    <property type="molecule type" value="Genomic_DNA"/>
</dbReference>
<feature type="repeat" description="WD" evidence="3">
    <location>
        <begin position="772"/>
        <end position="813"/>
    </location>
</feature>
<evidence type="ECO:0000313" key="7">
    <source>
        <dbReference type="EMBL" id="SEN91656.1"/>
    </source>
</evidence>
<dbReference type="InterPro" id="IPR011047">
    <property type="entry name" value="Quinoprotein_ADH-like_sf"/>
</dbReference>
<dbReference type="PROSITE" id="PS50104">
    <property type="entry name" value="TIR"/>
    <property type="match status" value="1"/>
</dbReference>
<feature type="repeat" description="WD" evidence="3">
    <location>
        <begin position="1149"/>
        <end position="1190"/>
    </location>
</feature>
<evidence type="ECO:0000256" key="5">
    <source>
        <dbReference type="SAM" id="MobiDB-lite"/>
    </source>
</evidence>
<feature type="domain" description="TIR" evidence="6">
    <location>
        <begin position="1"/>
        <end position="149"/>
    </location>
</feature>
<dbReference type="CDD" id="cd00200">
    <property type="entry name" value="WD40"/>
    <property type="match status" value="2"/>
</dbReference>
<dbReference type="PROSITE" id="PS50294">
    <property type="entry name" value="WD_REPEATS_REGION"/>
    <property type="match status" value="14"/>
</dbReference>
<organism evidence="7 8">
    <name type="scientific">Nitrosospira multiformis</name>
    <dbReference type="NCBI Taxonomy" id="1231"/>
    <lineage>
        <taxon>Bacteria</taxon>
        <taxon>Pseudomonadati</taxon>
        <taxon>Pseudomonadota</taxon>
        <taxon>Betaproteobacteria</taxon>
        <taxon>Nitrosomonadales</taxon>
        <taxon>Nitrosomonadaceae</taxon>
        <taxon>Nitrosospira</taxon>
    </lineage>
</organism>
<dbReference type="PROSITE" id="PS50082">
    <property type="entry name" value="WD_REPEATS_2"/>
    <property type="match status" value="16"/>
</dbReference>
<protein>
    <submittedName>
        <fullName evidence="7">WD-40 repeat-containing protein</fullName>
    </submittedName>
</protein>
<feature type="repeat" description="WD" evidence="3">
    <location>
        <begin position="1323"/>
        <end position="1364"/>
    </location>
</feature>
<feature type="repeat" description="WD" evidence="3">
    <location>
        <begin position="730"/>
        <end position="771"/>
    </location>
</feature>
<feature type="repeat" description="WD" evidence="3">
    <location>
        <begin position="940"/>
        <end position="981"/>
    </location>
</feature>
<keyword evidence="2" id="KW-0677">Repeat</keyword>
<dbReference type="Pfam" id="PF13676">
    <property type="entry name" value="TIR_2"/>
    <property type="match status" value="1"/>
</dbReference>
<dbReference type="SUPFAM" id="SSF52200">
    <property type="entry name" value="Toll/Interleukin receptor TIR domain"/>
    <property type="match status" value="1"/>
</dbReference>
<evidence type="ECO:0000256" key="4">
    <source>
        <dbReference type="SAM" id="Coils"/>
    </source>
</evidence>
<gene>
    <name evidence="7" type="ORF">SAMN05216404_108129</name>
</gene>